<dbReference type="SUPFAM" id="SSF64182">
    <property type="entry name" value="DHH phosphoesterases"/>
    <property type="match status" value="1"/>
</dbReference>
<name>A0A9X4RU69_9FLAO</name>
<evidence type="ECO:0000256" key="2">
    <source>
        <dbReference type="ARBA" id="ARBA00019841"/>
    </source>
</evidence>
<feature type="domain" description="DDH" evidence="6">
    <location>
        <begin position="80"/>
        <end position="230"/>
    </location>
</feature>
<dbReference type="Pfam" id="PF02272">
    <property type="entry name" value="DHHA1"/>
    <property type="match status" value="1"/>
</dbReference>
<gene>
    <name evidence="9" type="primary">recJ</name>
    <name evidence="9" type="ORF">NMK71_02955</name>
</gene>
<evidence type="ECO:0000256" key="3">
    <source>
        <dbReference type="ARBA" id="ARBA00022722"/>
    </source>
</evidence>
<dbReference type="InterPro" id="IPR003156">
    <property type="entry name" value="DHHA1_dom"/>
</dbReference>
<evidence type="ECO:0000313" key="10">
    <source>
        <dbReference type="Proteomes" id="UP001152599"/>
    </source>
</evidence>
<feature type="domain" description="RecJ OB" evidence="8">
    <location>
        <begin position="455"/>
        <end position="563"/>
    </location>
</feature>
<comment type="similarity">
    <text evidence="1">Belongs to the RecJ family.</text>
</comment>
<evidence type="ECO:0000259" key="8">
    <source>
        <dbReference type="Pfam" id="PF17768"/>
    </source>
</evidence>
<evidence type="ECO:0000256" key="1">
    <source>
        <dbReference type="ARBA" id="ARBA00005915"/>
    </source>
</evidence>
<keyword evidence="10" id="KW-1185">Reference proteome</keyword>
<evidence type="ECO:0000259" key="6">
    <source>
        <dbReference type="Pfam" id="PF01368"/>
    </source>
</evidence>
<dbReference type="NCBIfam" id="TIGR00644">
    <property type="entry name" value="recJ"/>
    <property type="match status" value="1"/>
</dbReference>
<dbReference type="Gene3D" id="3.90.1640.30">
    <property type="match status" value="1"/>
</dbReference>
<dbReference type="InterPro" id="IPR001667">
    <property type="entry name" value="DDH_dom"/>
</dbReference>
<dbReference type="Gene3D" id="3.10.310.30">
    <property type="match status" value="1"/>
</dbReference>
<evidence type="ECO:0000256" key="4">
    <source>
        <dbReference type="ARBA" id="ARBA00022801"/>
    </source>
</evidence>
<dbReference type="EMBL" id="JANCMU010000001">
    <property type="protein sequence ID" value="MDG4945361.1"/>
    <property type="molecule type" value="Genomic_DNA"/>
</dbReference>
<dbReference type="PANTHER" id="PTHR30255">
    <property type="entry name" value="SINGLE-STRANDED-DNA-SPECIFIC EXONUCLEASE RECJ"/>
    <property type="match status" value="1"/>
</dbReference>
<sequence length="568" mass="64267">MSSRWLIKPVPDEDIVKKLQDEINAPKALAQILVQRDITDFESAKKFFRPQLSELHDPYLMKDMDKAVQRIKTAIENQENIMVYGDYDVDGTTSVALMYGFIKSIYSNVTYYIPDRYLEGYGISKTGIDYAADNGINLIVALDCGVKAVEKVDYANELNVDFVICDHHLPGDTLPKAVAVLDPKRKDCEYPYKGLSGCGVGFKLIQALAKEFDISDQELFTYLDLVAVSIAADIVPINGENRILAHYGLEIINTKPRLGLKMLIPNEIAGHINISRIVFSVAPKINAAGRIKHATDAVKLLMAENELTARAYMSEINSLNTQRKDLDAEITDSALNQIIENNEEDKYSTVVYNPNWHKGVIGIVASRLTEVYYRPTVVFTKGEDGYLVASARSVREFDVHEALSECSELLDRFGGHMYAAGLTMNEVNLPNFKRKFEQIVKRNILQTQRTPTVEIDTELSFSEITPKFVRILKQFQPFGPGNMTPQFITRDVKSGGHERQMGREKEHLKLNVFQPGVRQVFTAIGFGFGDLFKRVKNEPFDMVFTIEENIWQGKSHLQLNIKDIRFKD</sequence>
<dbReference type="InterPro" id="IPR038763">
    <property type="entry name" value="DHH_sf"/>
</dbReference>
<dbReference type="Proteomes" id="UP001152599">
    <property type="component" value="Unassembled WGS sequence"/>
</dbReference>
<keyword evidence="5 9" id="KW-0269">Exonuclease</keyword>
<dbReference type="AlphaFoldDB" id="A0A9X4RU69"/>
<keyword evidence="4" id="KW-0378">Hydrolase</keyword>
<reference evidence="9" key="1">
    <citation type="submission" date="2022-07" db="EMBL/GenBank/DDBJ databases">
        <title>Description and genome-wide analysis of Profundicola chukchiensis gen. nov., sp. nov., marine bacteria isolated from bottom sediments of the Chukchi Sea.</title>
        <authorList>
            <person name="Romanenko L."/>
            <person name="Otstavnykh N."/>
            <person name="Kurilenko V."/>
            <person name="Eremeev V."/>
            <person name="Velansky P."/>
            <person name="Mikhailov V."/>
            <person name="Isaeva M."/>
        </authorList>
    </citation>
    <scope>NUCLEOTIDE SEQUENCE</scope>
    <source>
        <strain evidence="9">KMM 9713</strain>
    </source>
</reference>
<dbReference type="GO" id="GO:0006281">
    <property type="term" value="P:DNA repair"/>
    <property type="evidence" value="ECO:0007669"/>
    <property type="project" value="InterPro"/>
</dbReference>
<evidence type="ECO:0000259" key="7">
    <source>
        <dbReference type="Pfam" id="PF02272"/>
    </source>
</evidence>
<protein>
    <recommendedName>
        <fullName evidence="2">Single-stranded-DNA-specific exonuclease RecJ</fullName>
    </recommendedName>
</protein>
<dbReference type="InterPro" id="IPR004610">
    <property type="entry name" value="RecJ"/>
</dbReference>
<dbReference type="Pfam" id="PF17768">
    <property type="entry name" value="RecJ_OB"/>
    <property type="match status" value="1"/>
</dbReference>
<dbReference type="GO" id="GO:0003676">
    <property type="term" value="F:nucleic acid binding"/>
    <property type="evidence" value="ECO:0007669"/>
    <property type="project" value="InterPro"/>
</dbReference>
<keyword evidence="3" id="KW-0540">Nuclease</keyword>
<feature type="domain" description="DHHA1" evidence="7">
    <location>
        <begin position="350"/>
        <end position="441"/>
    </location>
</feature>
<dbReference type="RefSeq" id="WP_304420001.1">
    <property type="nucleotide sequence ID" value="NZ_JANCMU010000001.1"/>
</dbReference>
<evidence type="ECO:0000256" key="5">
    <source>
        <dbReference type="ARBA" id="ARBA00022839"/>
    </source>
</evidence>
<dbReference type="GO" id="GO:0006310">
    <property type="term" value="P:DNA recombination"/>
    <property type="evidence" value="ECO:0007669"/>
    <property type="project" value="InterPro"/>
</dbReference>
<evidence type="ECO:0000313" key="9">
    <source>
        <dbReference type="EMBL" id="MDG4945361.1"/>
    </source>
</evidence>
<dbReference type="InterPro" id="IPR041122">
    <property type="entry name" value="RecJ_OB"/>
</dbReference>
<comment type="caution">
    <text evidence="9">The sequence shown here is derived from an EMBL/GenBank/DDBJ whole genome shotgun (WGS) entry which is preliminary data.</text>
</comment>
<dbReference type="Pfam" id="PF01368">
    <property type="entry name" value="DHH"/>
    <property type="match status" value="1"/>
</dbReference>
<dbReference type="InterPro" id="IPR051673">
    <property type="entry name" value="SSDNA_exonuclease_RecJ"/>
</dbReference>
<dbReference type="GO" id="GO:0008409">
    <property type="term" value="F:5'-3' exonuclease activity"/>
    <property type="evidence" value="ECO:0007669"/>
    <property type="project" value="InterPro"/>
</dbReference>
<proteinExistence type="inferred from homology"/>
<accession>A0A9X4RU69</accession>
<dbReference type="PANTHER" id="PTHR30255:SF2">
    <property type="entry name" value="SINGLE-STRANDED-DNA-SPECIFIC EXONUCLEASE RECJ"/>
    <property type="match status" value="1"/>
</dbReference>
<organism evidence="9 10">
    <name type="scientific">Profundicola chukchiensis</name>
    <dbReference type="NCBI Taxonomy" id="2961959"/>
    <lineage>
        <taxon>Bacteria</taxon>
        <taxon>Pseudomonadati</taxon>
        <taxon>Bacteroidota</taxon>
        <taxon>Flavobacteriia</taxon>
        <taxon>Flavobacteriales</taxon>
        <taxon>Weeksellaceae</taxon>
        <taxon>Profundicola</taxon>
    </lineage>
</organism>